<dbReference type="GO" id="GO:0016787">
    <property type="term" value="F:hydrolase activity"/>
    <property type="evidence" value="ECO:0007669"/>
    <property type="project" value="UniProtKB-KW"/>
</dbReference>
<evidence type="ECO:0000256" key="1">
    <source>
        <dbReference type="ARBA" id="ARBA00022801"/>
    </source>
</evidence>
<sequence length="408" mass="46661">MKYVKYIILIPVLIVLANGLTSKNAPKEKSAQGEIIDVASILQKAEKQLALQKSQAKRENKIPRTVTQSGSMHWANSDFDWTEGFFPGSCWYMYEATNNEEWKNAAKKFQNLFELHKYITTNHDLGFVFNCSFGNAYRLTKDTVYKQVLIEAANSLSTRFNSSVGCLKSWDVNNGWQSKRNWKFPVIIDNMMNLELLFKASELTGNDKYRNIAITHANTTVVNHFREDHSSYHVVDYDPKTGGVRSKQTAQGFADGSSWARGQAWGLYGYTVCYRFTKDKTYLEQAKKIVRYIIENKGIPKDGIPYWDYDADKVPNEPRDASAAAITLSALIELDGYTSQSYLPVINKLFKSLASDHYTAKIGDNQNFILMHSVGSIPHAQEIDVPLSYADYYYLEALVRYKNRYNKY</sequence>
<dbReference type="PANTHER" id="PTHR36845">
    <property type="entry name" value="HYDROLASE, PUTATIVE (AFU_ORTHOLOGUE AFUA_7G05090)-RELATED"/>
    <property type="match status" value="1"/>
</dbReference>
<reference evidence="4" key="1">
    <citation type="journal article" date="2019" name="Int. J. Syst. Evol. Microbiol.">
        <title>The Global Catalogue of Microorganisms (GCM) 10K type strain sequencing project: providing services to taxonomists for standard genome sequencing and annotation.</title>
        <authorList>
            <consortium name="The Broad Institute Genomics Platform"/>
            <consortium name="The Broad Institute Genome Sequencing Center for Infectious Disease"/>
            <person name="Wu L."/>
            <person name="Ma J."/>
        </authorList>
    </citation>
    <scope>NUCLEOTIDE SEQUENCE [LARGE SCALE GENOMIC DNA]</scope>
    <source>
        <strain evidence="4">JCM 17111</strain>
    </source>
</reference>
<proteinExistence type="inferred from homology"/>
<gene>
    <name evidence="3" type="ORF">GCM10022395_21110</name>
</gene>
<comment type="caution">
    <text evidence="3">The sequence shown here is derived from an EMBL/GenBank/DDBJ whole genome shotgun (WGS) entry which is preliminary data.</text>
</comment>
<dbReference type="InterPro" id="IPR010905">
    <property type="entry name" value="Glyco_hydro_88"/>
</dbReference>
<dbReference type="EMBL" id="BAABCY010000058">
    <property type="protein sequence ID" value="GAA3571373.1"/>
    <property type="molecule type" value="Genomic_DNA"/>
</dbReference>
<protein>
    <submittedName>
        <fullName evidence="3">Glycoside hydrolase family 88 protein</fullName>
    </submittedName>
</protein>
<organism evidence="3 4">
    <name type="scientific">Snuella lapsa</name>
    <dbReference type="NCBI Taxonomy" id="870481"/>
    <lineage>
        <taxon>Bacteria</taxon>
        <taxon>Pseudomonadati</taxon>
        <taxon>Bacteroidota</taxon>
        <taxon>Flavobacteriia</taxon>
        <taxon>Flavobacteriales</taxon>
        <taxon>Flavobacteriaceae</taxon>
        <taxon>Snuella</taxon>
    </lineage>
</organism>
<dbReference type="InterPro" id="IPR052369">
    <property type="entry name" value="UG_Glycosaminoglycan_Hydrolase"/>
</dbReference>
<keyword evidence="1 3" id="KW-0378">Hydrolase</keyword>
<keyword evidence="4" id="KW-1185">Reference proteome</keyword>
<dbReference type="SUPFAM" id="SSF48208">
    <property type="entry name" value="Six-hairpin glycosidases"/>
    <property type="match status" value="1"/>
</dbReference>
<dbReference type="PANTHER" id="PTHR36845:SF1">
    <property type="entry name" value="HYDROLASE, PUTATIVE (AFU_ORTHOLOGUE AFUA_7G05090)-RELATED"/>
    <property type="match status" value="1"/>
</dbReference>
<accession>A0ABP6XVR2</accession>
<dbReference type="InterPro" id="IPR008928">
    <property type="entry name" value="6-hairpin_glycosidase_sf"/>
</dbReference>
<dbReference type="Gene3D" id="1.50.10.10">
    <property type="match status" value="1"/>
</dbReference>
<evidence type="ECO:0000256" key="2">
    <source>
        <dbReference type="ARBA" id="ARBA00038358"/>
    </source>
</evidence>
<comment type="similarity">
    <text evidence="2">Belongs to the glycosyl hydrolase 88 family.</text>
</comment>
<evidence type="ECO:0000313" key="3">
    <source>
        <dbReference type="EMBL" id="GAA3571373.1"/>
    </source>
</evidence>
<name>A0ABP6XVR2_9FLAO</name>
<dbReference type="Pfam" id="PF07470">
    <property type="entry name" value="Glyco_hydro_88"/>
    <property type="match status" value="1"/>
</dbReference>
<dbReference type="RefSeq" id="WP_345005999.1">
    <property type="nucleotide sequence ID" value="NZ_BAABCY010000058.1"/>
</dbReference>
<evidence type="ECO:0000313" key="4">
    <source>
        <dbReference type="Proteomes" id="UP001500954"/>
    </source>
</evidence>
<dbReference type="InterPro" id="IPR012341">
    <property type="entry name" value="6hp_glycosidase-like_sf"/>
</dbReference>
<dbReference type="Proteomes" id="UP001500954">
    <property type="component" value="Unassembled WGS sequence"/>
</dbReference>